<feature type="domain" description="GH16" evidence="2">
    <location>
        <begin position="1"/>
        <end position="277"/>
    </location>
</feature>
<dbReference type="InterPro" id="IPR050546">
    <property type="entry name" value="Glycosyl_Hydrlase_16"/>
</dbReference>
<gene>
    <name evidence="3" type="ORF">PHACADRAFT_149023</name>
</gene>
<keyword evidence="4" id="KW-1185">Reference proteome</keyword>
<dbReference type="GO" id="GO:0009251">
    <property type="term" value="P:glucan catabolic process"/>
    <property type="evidence" value="ECO:0007669"/>
    <property type="project" value="TreeGrafter"/>
</dbReference>
<feature type="region of interest" description="Disordered" evidence="1">
    <location>
        <begin position="327"/>
        <end position="356"/>
    </location>
</feature>
<dbReference type="GO" id="GO:0004553">
    <property type="term" value="F:hydrolase activity, hydrolyzing O-glycosyl compounds"/>
    <property type="evidence" value="ECO:0007669"/>
    <property type="project" value="InterPro"/>
</dbReference>
<name>K5W005_PHACS</name>
<reference evidence="3 4" key="1">
    <citation type="journal article" date="2012" name="BMC Genomics">
        <title>Comparative genomics of the white-rot fungi, Phanerochaete carnosa and P. chrysosporium, to elucidate the genetic basis of the distinct wood types they colonize.</title>
        <authorList>
            <person name="Suzuki H."/>
            <person name="MacDonald J."/>
            <person name="Syed K."/>
            <person name="Salamov A."/>
            <person name="Hori C."/>
            <person name="Aerts A."/>
            <person name="Henrissat B."/>
            <person name="Wiebenga A."/>
            <person name="vanKuyk P.A."/>
            <person name="Barry K."/>
            <person name="Lindquist E."/>
            <person name="LaButti K."/>
            <person name="Lapidus A."/>
            <person name="Lucas S."/>
            <person name="Coutinho P."/>
            <person name="Gong Y."/>
            <person name="Samejima M."/>
            <person name="Mahadevan R."/>
            <person name="Abou-Zaid M."/>
            <person name="de Vries R.P."/>
            <person name="Igarashi K."/>
            <person name="Yadav J.S."/>
            <person name="Grigoriev I.V."/>
            <person name="Master E.R."/>
        </authorList>
    </citation>
    <scope>NUCLEOTIDE SEQUENCE [LARGE SCALE GENOMIC DNA]</scope>
    <source>
        <strain evidence="3 4">HHB-10118-sp</strain>
    </source>
</reference>
<evidence type="ECO:0000313" key="3">
    <source>
        <dbReference type="EMBL" id="EKM52410.1"/>
    </source>
</evidence>
<dbReference type="InterPro" id="IPR013320">
    <property type="entry name" value="ConA-like_dom_sf"/>
</dbReference>
<dbReference type="InParanoid" id="K5W005"/>
<dbReference type="STRING" id="650164.K5W005"/>
<dbReference type="PROSITE" id="PS51762">
    <property type="entry name" value="GH16_2"/>
    <property type="match status" value="1"/>
</dbReference>
<dbReference type="HOGENOM" id="CLU_016972_2_1_1"/>
<accession>K5W005</accession>
<dbReference type="PANTHER" id="PTHR10963">
    <property type="entry name" value="GLYCOSYL HYDROLASE-RELATED"/>
    <property type="match status" value="1"/>
</dbReference>
<dbReference type="PANTHER" id="PTHR10963:SF24">
    <property type="entry name" value="GLYCOSIDASE C21B10.07-RELATED"/>
    <property type="match status" value="1"/>
</dbReference>
<dbReference type="SUPFAM" id="SSF49899">
    <property type="entry name" value="Concanavalin A-like lectins/glucanases"/>
    <property type="match status" value="1"/>
</dbReference>
<dbReference type="OrthoDB" id="192832at2759"/>
<dbReference type="Proteomes" id="UP000008370">
    <property type="component" value="Unassembled WGS sequence"/>
</dbReference>
<dbReference type="GeneID" id="18908781"/>
<keyword evidence="3" id="KW-0378">Hydrolase</keyword>
<protein>
    <submittedName>
        <fullName evidence="3">Glycoside hydrolase family 16 protein</fullName>
    </submittedName>
</protein>
<dbReference type="RefSeq" id="XP_007398757.1">
    <property type="nucleotide sequence ID" value="XM_007398695.1"/>
</dbReference>
<organism evidence="3 4">
    <name type="scientific">Phanerochaete carnosa (strain HHB-10118-sp)</name>
    <name type="common">White-rot fungus</name>
    <name type="synonym">Peniophora carnosa</name>
    <dbReference type="NCBI Taxonomy" id="650164"/>
    <lineage>
        <taxon>Eukaryota</taxon>
        <taxon>Fungi</taxon>
        <taxon>Dikarya</taxon>
        <taxon>Basidiomycota</taxon>
        <taxon>Agaricomycotina</taxon>
        <taxon>Agaricomycetes</taxon>
        <taxon>Polyporales</taxon>
        <taxon>Phanerochaetaceae</taxon>
        <taxon>Phanerochaete</taxon>
    </lineage>
</organism>
<dbReference type="Gene3D" id="2.60.120.200">
    <property type="match status" value="1"/>
</dbReference>
<evidence type="ECO:0000259" key="2">
    <source>
        <dbReference type="PROSITE" id="PS51762"/>
    </source>
</evidence>
<dbReference type="KEGG" id="pco:PHACADRAFT_149023"/>
<proteinExistence type="predicted"/>
<dbReference type="Pfam" id="PF26113">
    <property type="entry name" value="GH16_XgeA"/>
    <property type="match status" value="1"/>
</dbReference>
<dbReference type="InterPro" id="IPR000757">
    <property type="entry name" value="Beta-glucanase-like"/>
</dbReference>
<evidence type="ECO:0000313" key="4">
    <source>
        <dbReference type="Proteomes" id="UP000008370"/>
    </source>
</evidence>
<dbReference type="EMBL" id="JH930475">
    <property type="protein sequence ID" value="EKM52410.1"/>
    <property type="molecule type" value="Genomic_DNA"/>
</dbReference>
<dbReference type="AlphaFoldDB" id="K5W005"/>
<evidence type="ECO:0000256" key="1">
    <source>
        <dbReference type="SAM" id="MobiDB-lite"/>
    </source>
</evidence>
<sequence length="387" mass="40617">MHSFHPPLVCLGCPRGKPQPRQEYAGGTFFDGWDYYGHWDDLNNGNVIFVNKTNATNLAYVAPSGHAIITVDNTSVVPNDYPRNSVRITSQDYFELGTVFVVDAVHLPYGCSVWPSIWTKGDNWPHNGEIDIIEGVNLMTYNQRALHTDPGCSAAADTNQTGKAGPLDCSPTSGCTVQETTPNSYGAAFANNGGGVWAVQFDVSGIFIWFWQRANDPSLVTSTSATTALDISSWGPPSAAYPSGSSCNITKSFGAQQLVIDITLCGDWAGTQDTYAATCGNSTYNACYLTNVIGQGTYTDAHFELNYIRAFAASNAAVVNESAINSTTSASGGSSGAGGLAPSTSTSDAASGSPTGKTKINGTMASALTPKALVVVSGLLALARLLL</sequence>